<keyword evidence="3 11" id="KW-1134">Transmembrane beta strand</keyword>
<evidence type="ECO:0000313" key="13">
    <source>
        <dbReference type="Proteomes" id="UP000439424"/>
    </source>
</evidence>
<comment type="caution">
    <text evidence="12">The sequence shown here is derived from an EMBL/GenBank/DDBJ whole genome shotgun (WGS) entry which is preliminary data.</text>
</comment>
<evidence type="ECO:0000256" key="5">
    <source>
        <dbReference type="ARBA" id="ARBA00022692"/>
    </source>
</evidence>
<dbReference type="Gene3D" id="2.40.170.20">
    <property type="entry name" value="TonB-dependent receptor, beta-barrel domain"/>
    <property type="match status" value="1"/>
</dbReference>
<dbReference type="GO" id="GO:0009279">
    <property type="term" value="C:cell outer membrane"/>
    <property type="evidence" value="ECO:0007669"/>
    <property type="project" value="UniProtKB-SubCell"/>
</dbReference>
<comment type="similarity">
    <text evidence="11">Belongs to the TonB-dependent receptor family.</text>
</comment>
<keyword evidence="4" id="KW-0410">Iron transport</keyword>
<dbReference type="Proteomes" id="UP000439424">
    <property type="component" value="Unassembled WGS sequence"/>
</dbReference>
<feature type="non-terminal residue" evidence="12">
    <location>
        <position position="1"/>
    </location>
</feature>
<comment type="subcellular location">
    <subcellularLocation>
        <location evidence="1 11">Cell outer membrane</location>
        <topology evidence="1 11">Multi-pass membrane protein</topology>
    </subcellularLocation>
</comment>
<keyword evidence="9 11" id="KW-0472">Membrane</keyword>
<evidence type="ECO:0000256" key="8">
    <source>
        <dbReference type="ARBA" id="ARBA00023065"/>
    </source>
</evidence>
<evidence type="ECO:0000313" key="12">
    <source>
        <dbReference type="EMBL" id="MVM94443.1"/>
    </source>
</evidence>
<keyword evidence="8" id="KW-0406">Ion transport</keyword>
<evidence type="ECO:0000256" key="3">
    <source>
        <dbReference type="ARBA" id="ARBA00022452"/>
    </source>
</evidence>
<accession>A0A6I4IMC5</accession>
<gene>
    <name evidence="12" type="ORF">GNY86_23195</name>
</gene>
<keyword evidence="5 11" id="KW-0812">Transmembrane</keyword>
<dbReference type="InterPro" id="IPR039426">
    <property type="entry name" value="TonB-dep_rcpt-like"/>
</dbReference>
<dbReference type="InterPro" id="IPR036942">
    <property type="entry name" value="Beta-barrel_TonB_sf"/>
</dbReference>
<keyword evidence="10 11" id="KW-0998">Cell outer membrane</keyword>
<evidence type="ECO:0000256" key="2">
    <source>
        <dbReference type="ARBA" id="ARBA00022448"/>
    </source>
</evidence>
<keyword evidence="7" id="KW-0408">Iron</keyword>
<proteinExistence type="inferred from homology"/>
<dbReference type="PANTHER" id="PTHR32552">
    <property type="entry name" value="FERRICHROME IRON RECEPTOR-RELATED"/>
    <property type="match status" value="1"/>
</dbReference>
<evidence type="ECO:0000256" key="4">
    <source>
        <dbReference type="ARBA" id="ARBA00022496"/>
    </source>
</evidence>
<reference evidence="12 13" key="1">
    <citation type="submission" date="2019-11" db="EMBL/GenBank/DDBJ databases">
        <title>Multidrug-resistant Acinetobacter baumannii moving toward extensively drug-resistant over fifteen years in South of Brazil.</title>
        <authorList>
            <person name="Fedrigo N.H."/>
            <person name="Cerdeira L."/>
            <person name="Fuga B."/>
            <person name="Marini P.V.B."/>
            <person name="Shinohara D.R."/>
            <person name="Carrara-Marroni F.E."/>
            <person name="Lincopan N."/>
            <person name="Tognim M.C.B."/>
        </authorList>
    </citation>
    <scope>NUCLEOTIDE SEQUENCE [LARGE SCALE GENOMIC DNA]</scope>
    <source>
        <strain evidence="12 13">Ac576</strain>
    </source>
</reference>
<dbReference type="EMBL" id="WPIP01000812">
    <property type="protein sequence ID" value="MVM94443.1"/>
    <property type="molecule type" value="Genomic_DNA"/>
</dbReference>
<keyword evidence="12" id="KW-0675">Receptor</keyword>
<evidence type="ECO:0000256" key="1">
    <source>
        <dbReference type="ARBA" id="ARBA00004571"/>
    </source>
</evidence>
<dbReference type="AlphaFoldDB" id="A0A6I4IMC5"/>
<protein>
    <submittedName>
        <fullName evidence="12">TonB-dependent receptor</fullName>
    </submittedName>
</protein>
<evidence type="ECO:0000256" key="7">
    <source>
        <dbReference type="ARBA" id="ARBA00023004"/>
    </source>
</evidence>
<keyword evidence="2 11" id="KW-0813">Transport</keyword>
<evidence type="ECO:0000256" key="10">
    <source>
        <dbReference type="ARBA" id="ARBA00023237"/>
    </source>
</evidence>
<dbReference type="PANTHER" id="PTHR32552:SF68">
    <property type="entry name" value="FERRICHROME OUTER MEMBRANE TRANSPORTER_PHAGE RECEPTOR"/>
    <property type="match status" value="1"/>
</dbReference>
<name>A0A6I4IMC5_ACIBA</name>
<organism evidence="12 13">
    <name type="scientific">Acinetobacter baumannii</name>
    <dbReference type="NCBI Taxonomy" id="470"/>
    <lineage>
        <taxon>Bacteria</taxon>
        <taxon>Pseudomonadati</taxon>
        <taxon>Pseudomonadota</taxon>
        <taxon>Gammaproteobacteria</taxon>
        <taxon>Moraxellales</taxon>
        <taxon>Moraxellaceae</taxon>
        <taxon>Acinetobacter</taxon>
        <taxon>Acinetobacter calcoaceticus/baumannii complex</taxon>
    </lineage>
</organism>
<dbReference type="GO" id="GO:0015344">
    <property type="term" value="F:siderophore uptake transmembrane transporter activity"/>
    <property type="evidence" value="ECO:0007669"/>
    <property type="project" value="TreeGrafter"/>
</dbReference>
<evidence type="ECO:0000256" key="11">
    <source>
        <dbReference type="PROSITE-ProRule" id="PRU01360"/>
    </source>
</evidence>
<evidence type="ECO:0000256" key="9">
    <source>
        <dbReference type="ARBA" id="ARBA00023136"/>
    </source>
</evidence>
<dbReference type="PROSITE" id="PS52016">
    <property type="entry name" value="TONB_DEPENDENT_REC_3"/>
    <property type="match status" value="1"/>
</dbReference>
<keyword evidence="6" id="KW-0732">Signal</keyword>
<dbReference type="SUPFAM" id="SSF56935">
    <property type="entry name" value="Porins"/>
    <property type="match status" value="1"/>
</dbReference>
<sequence>QWYTEVGVTYVGSYYPNINNQVKMEGFNRVDAAIGYSADPWNVTLAVNNLTNKEYWRSDSMPGTPRNVLLRLNYQF</sequence>
<evidence type="ECO:0000256" key="6">
    <source>
        <dbReference type="ARBA" id="ARBA00022729"/>
    </source>
</evidence>